<dbReference type="HOGENOM" id="CLU_546129_0_0_6"/>
<dbReference type="Pfam" id="PF11855">
    <property type="entry name" value="DUF3375"/>
    <property type="match status" value="1"/>
</dbReference>
<gene>
    <name evidence="1" type="ordered locus">CJA_1585</name>
</gene>
<dbReference type="EMBL" id="CP000934">
    <property type="protein sequence ID" value="ACE82845.1"/>
    <property type="molecule type" value="Genomic_DNA"/>
</dbReference>
<dbReference type="InterPro" id="IPR021804">
    <property type="entry name" value="DUF3375"/>
</dbReference>
<dbReference type="STRING" id="498211.CJA_1585"/>
<dbReference type="AlphaFoldDB" id="B3PE75"/>
<sequence>MLAFILFIKSLNTMDASALDKSHRYIAFRHQNPAWQLLASRRAPLVLGCLQSLFDIASDGIAVEDALQTLAQMLVTYASQEEYGIEPDNTQLQAGRELREWIKRGLVIERENRLYATDALQTAIGFVESLDSRIMTSTASRLSVVQREIENLEVALNPNPASRMASLRRRIQALERELAEAEAGKVPVLDEAQAVEGIREVFNLATGLRADFRRVEDSWREADRELRQSIISEQYHRGEIVDRLLQGHENLLNTPEGRVFEGFQQQLQQRVELDHMKERLRTILRHPAANEALNRNQRRDLQWLVMRLVKESQAVFQARARSERDVKGFLKTGLAAEHHRVGNLLSEIMNVALSLDWQRQSVRRMPTPLPPVGIALSGLPLIERLRFKSLDEDAAGELDLNTVNADLDQIDDDFWAAFDGLDRQALIQDTLATLAKAGKPMTIAELASALPPVQDLETLALWLGMAREAGIAVEDGEPEVFELLDEQAQRWRFRVPRTGLSHEALCAIEWEL</sequence>
<accession>B3PE75</accession>
<dbReference type="eggNOG" id="COG4942">
    <property type="taxonomic scope" value="Bacteria"/>
</dbReference>
<keyword evidence="2" id="KW-1185">Reference proteome</keyword>
<proteinExistence type="predicted"/>
<evidence type="ECO:0008006" key="3">
    <source>
        <dbReference type="Google" id="ProtNLM"/>
    </source>
</evidence>
<evidence type="ECO:0000313" key="1">
    <source>
        <dbReference type="EMBL" id="ACE82845.1"/>
    </source>
</evidence>
<reference evidence="1 2" key="1">
    <citation type="journal article" date="2008" name="J. Bacteriol.">
        <title>Insights into plant cell wall degradation from the genome sequence of the soil bacterium Cellvibrio japonicus.</title>
        <authorList>
            <person name="Deboy R.T."/>
            <person name="Mongodin E.F."/>
            <person name="Fouts D.E."/>
            <person name="Tailford L.E."/>
            <person name="Khouri H."/>
            <person name="Emerson J.B."/>
            <person name="Mohamoud Y."/>
            <person name="Watkins K."/>
            <person name="Henrissat B."/>
            <person name="Gilbert H.J."/>
            <person name="Nelson K.E."/>
        </authorList>
    </citation>
    <scope>NUCLEOTIDE SEQUENCE [LARGE SCALE GENOMIC DNA]</scope>
    <source>
        <strain evidence="1 2">Ueda107</strain>
    </source>
</reference>
<evidence type="ECO:0000313" key="2">
    <source>
        <dbReference type="Proteomes" id="UP000001036"/>
    </source>
</evidence>
<name>B3PE75_CELJU</name>
<dbReference type="KEGG" id="cja:CJA_1585"/>
<dbReference type="Proteomes" id="UP000001036">
    <property type="component" value="Chromosome"/>
</dbReference>
<organism evidence="1 2">
    <name type="scientific">Cellvibrio japonicus (strain Ueda107)</name>
    <name type="common">Pseudomonas fluorescens subsp. cellulosa</name>
    <dbReference type="NCBI Taxonomy" id="498211"/>
    <lineage>
        <taxon>Bacteria</taxon>
        <taxon>Pseudomonadati</taxon>
        <taxon>Pseudomonadota</taxon>
        <taxon>Gammaproteobacteria</taxon>
        <taxon>Cellvibrionales</taxon>
        <taxon>Cellvibrionaceae</taxon>
        <taxon>Cellvibrio</taxon>
    </lineage>
</organism>
<protein>
    <recommendedName>
        <fullName evidence="3">DUF3375 domain-containing protein</fullName>
    </recommendedName>
</protein>